<proteinExistence type="predicted"/>
<gene>
    <name evidence="2" type="ORF">SAMN05421829_101257</name>
</gene>
<dbReference type="Proteomes" id="UP000186819">
    <property type="component" value="Unassembled WGS sequence"/>
</dbReference>
<dbReference type="NCBIfam" id="TIGR02532">
    <property type="entry name" value="IV_pilin_GFxxxE"/>
    <property type="match status" value="1"/>
</dbReference>
<keyword evidence="1" id="KW-0472">Membrane</keyword>
<protein>
    <submittedName>
        <fullName evidence="2">Type IV pilus assembly protein PilV</fullName>
    </submittedName>
</protein>
<keyword evidence="1" id="KW-0812">Transmembrane</keyword>
<dbReference type="RefSeq" id="WP_076600284.1">
    <property type="nucleotide sequence ID" value="NZ_FTMD01000001.1"/>
</dbReference>
<feature type="transmembrane region" description="Helical" evidence="1">
    <location>
        <begin position="15"/>
        <end position="36"/>
    </location>
</feature>
<dbReference type="Pfam" id="PF07963">
    <property type="entry name" value="N_methyl"/>
    <property type="match status" value="1"/>
</dbReference>
<evidence type="ECO:0000256" key="1">
    <source>
        <dbReference type="SAM" id="Phobius"/>
    </source>
</evidence>
<dbReference type="InterPro" id="IPR012902">
    <property type="entry name" value="N_methyl_site"/>
</dbReference>
<dbReference type="AlphaFoldDB" id="A0A1N6NE45"/>
<accession>A0A1N6NE45</accession>
<keyword evidence="1" id="KW-1133">Transmembrane helix</keyword>
<organism evidence="2 3">
    <name type="scientific">Aromatoleum tolulyticum</name>
    <dbReference type="NCBI Taxonomy" id="34027"/>
    <lineage>
        <taxon>Bacteria</taxon>
        <taxon>Pseudomonadati</taxon>
        <taxon>Pseudomonadota</taxon>
        <taxon>Betaproteobacteria</taxon>
        <taxon>Rhodocyclales</taxon>
        <taxon>Rhodocyclaceae</taxon>
        <taxon>Aromatoleum</taxon>
    </lineage>
</organism>
<dbReference type="PROSITE" id="PS00409">
    <property type="entry name" value="PROKAR_NTER_METHYL"/>
    <property type="match status" value="1"/>
</dbReference>
<evidence type="ECO:0000313" key="2">
    <source>
        <dbReference type="EMBL" id="SIP90349.1"/>
    </source>
</evidence>
<name>A0A1N6NE45_9RHOO</name>
<sequence>MLKGASRLGARSARGFSLIEGLVALLVFSVGALGLIEMQVRAVQLSTEAHDRANASLLVNRLFAEVALKDTADTPDPSEKYLLTRTACTDGISTSHPAYTWTRQVCAEFDDASIIIERPAGVSAYSLMVTLEWAGRYKNKDGSVVTRDPRRHQVTNRFHWQ</sequence>
<dbReference type="EMBL" id="FTMD01000001">
    <property type="protein sequence ID" value="SIP90349.1"/>
    <property type="molecule type" value="Genomic_DNA"/>
</dbReference>
<evidence type="ECO:0000313" key="3">
    <source>
        <dbReference type="Proteomes" id="UP000186819"/>
    </source>
</evidence>
<dbReference type="OrthoDB" id="193195at2"/>
<reference evidence="3" key="1">
    <citation type="submission" date="2017-01" db="EMBL/GenBank/DDBJ databases">
        <authorList>
            <person name="Varghese N."/>
            <person name="Submissions S."/>
        </authorList>
    </citation>
    <scope>NUCLEOTIDE SEQUENCE [LARGE SCALE GENOMIC DNA]</scope>
    <source>
        <strain evidence="3">ATCC 51758</strain>
    </source>
</reference>
<keyword evidence="3" id="KW-1185">Reference proteome</keyword>
<dbReference type="STRING" id="34027.SAMN05421829_101257"/>